<feature type="region of interest" description="Disordered" evidence="7">
    <location>
        <begin position="373"/>
        <end position="394"/>
    </location>
</feature>
<feature type="non-terminal residue" evidence="9">
    <location>
        <position position="600"/>
    </location>
</feature>
<dbReference type="Gene3D" id="4.10.240.10">
    <property type="entry name" value="Zn(2)-C6 fungal-type DNA-binding domain"/>
    <property type="match status" value="1"/>
</dbReference>
<feature type="region of interest" description="Disordered" evidence="7">
    <location>
        <begin position="225"/>
        <end position="244"/>
    </location>
</feature>
<evidence type="ECO:0000256" key="1">
    <source>
        <dbReference type="ARBA" id="ARBA00004123"/>
    </source>
</evidence>
<dbReference type="SMART" id="SM00066">
    <property type="entry name" value="GAL4"/>
    <property type="match status" value="1"/>
</dbReference>
<dbReference type="CDD" id="cd12148">
    <property type="entry name" value="fungal_TF_MHR"/>
    <property type="match status" value="1"/>
</dbReference>
<dbReference type="Proteomes" id="UP000780801">
    <property type="component" value="Unassembled WGS sequence"/>
</dbReference>
<feature type="compositionally biased region" description="Polar residues" evidence="7">
    <location>
        <begin position="378"/>
        <end position="391"/>
    </location>
</feature>
<keyword evidence="3" id="KW-0805">Transcription regulation</keyword>
<dbReference type="PROSITE" id="PS50048">
    <property type="entry name" value="ZN2_CY6_FUNGAL_2"/>
    <property type="match status" value="1"/>
</dbReference>
<reference evidence="9" key="1">
    <citation type="journal article" date="2020" name="Fungal Divers.">
        <title>Resolving the Mortierellaceae phylogeny through synthesis of multi-gene phylogenetics and phylogenomics.</title>
        <authorList>
            <person name="Vandepol N."/>
            <person name="Liber J."/>
            <person name="Desiro A."/>
            <person name="Na H."/>
            <person name="Kennedy M."/>
            <person name="Barry K."/>
            <person name="Grigoriev I.V."/>
            <person name="Miller A.N."/>
            <person name="O'Donnell K."/>
            <person name="Stajich J.E."/>
            <person name="Bonito G."/>
        </authorList>
    </citation>
    <scope>NUCLEOTIDE SEQUENCE</scope>
    <source>
        <strain evidence="9">KOD1015</strain>
    </source>
</reference>
<dbReference type="EMBL" id="JAABOA010001988">
    <property type="protein sequence ID" value="KAF9580556.1"/>
    <property type="molecule type" value="Genomic_DNA"/>
</dbReference>
<sequence length="600" mass="66399">MAILPLAPFQFQHVNHPGSPASFSDPHFKQNMIQTPVDRSMIHSNTLTAPSNGPSTGSKKQKTTPPCDRCRQRRIKCDRLEPTCSSCTKYKASCVRTFFPAGAPLSTVSVDSVGTTGLRILTSVGKRDRDLSEAEVLDSCLRDVQSLQLSRLRRIEMFFDRLNIDEVRLDELGWLAEQIKAQQAGTSAGPTQYTPEEIAEKLGPSTPLSWIKQLSPLLMASNRVQQMPSVTSSTSKSSSSSSGSPARVAIEATLSSSGEFTCPSLEPASFPAKVPLSILNKTMFELSVYDRTEYLGPVAGTRASNWCEEMRFPLPWLIPEPQVDESLLVLPPIECMLELIEWMILSPLYTYFPILTKASILNALSSALPGVEMPSGATEGSHSESGASPENSELPRSITGHVSAVFLLNAILALGAAYRSNAIKTNMTHRLLSNINDKDQSMFNSQVYFNRAQALTLHLLDQPRVSTLQGLLLMMKCPVLPGIQNLYREQACAMALSLGLHRDPAPWTHCQPVIQLRRNIFWCCYVIDASYSLNSGSPERFPDDYITVELPRLPSIELGDDIGEIETENETHRIGFLIEQAKLWRIVKKIRRCGQTSSKR</sequence>
<evidence type="ECO:0000313" key="9">
    <source>
        <dbReference type="EMBL" id="KAF9580556.1"/>
    </source>
</evidence>
<dbReference type="GO" id="GO:0006351">
    <property type="term" value="P:DNA-templated transcription"/>
    <property type="evidence" value="ECO:0007669"/>
    <property type="project" value="InterPro"/>
</dbReference>
<dbReference type="Pfam" id="PF00172">
    <property type="entry name" value="Zn_clus"/>
    <property type="match status" value="1"/>
</dbReference>
<evidence type="ECO:0000256" key="4">
    <source>
        <dbReference type="ARBA" id="ARBA00023125"/>
    </source>
</evidence>
<evidence type="ECO:0000256" key="6">
    <source>
        <dbReference type="ARBA" id="ARBA00023242"/>
    </source>
</evidence>
<dbReference type="AlphaFoldDB" id="A0A9P6KD59"/>
<dbReference type="GO" id="GO:0008270">
    <property type="term" value="F:zinc ion binding"/>
    <property type="evidence" value="ECO:0007669"/>
    <property type="project" value="InterPro"/>
</dbReference>
<dbReference type="InterPro" id="IPR007219">
    <property type="entry name" value="XnlR_reg_dom"/>
</dbReference>
<dbReference type="InterPro" id="IPR036864">
    <property type="entry name" value="Zn2-C6_fun-type_DNA-bd_sf"/>
</dbReference>
<gene>
    <name evidence="9" type="ORF">BGW38_002737</name>
</gene>
<dbReference type="SUPFAM" id="SSF57701">
    <property type="entry name" value="Zn2/Cys6 DNA-binding domain"/>
    <property type="match status" value="1"/>
</dbReference>
<dbReference type="InterPro" id="IPR001138">
    <property type="entry name" value="Zn2Cys6_DnaBD"/>
</dbReference>
<feature type="region of interest" description="Disordered" evidence="7">
    <location>
        <begin position="44"/>
        <end position="67"/>
    </location>
</feature>
<protein>
    <recommendedName>
        <fullName evidence="8">Zn(2)-C6 fungal-type domain-containing protein</fullName>
    </recommendedName>
</protein>
<evidence type="ECO:0000256" key="5">
    <source>
        <dbReference type="ARBA" id="ARBA00023163"/>
    </source>
</evidence>
<organism evidence="9 10">
    <name type="scientific">Lunasporangiospora selenospora</name>
    <dbReference type="NCBI Taxonomy" id="979761"/>
    <lineage>
        <taxon>Eukaryota</taxon>
        <taxon>Fungi</taxon>
        <taxon>Fungi incertae sedis</taxon>
        <taxon>Mucoromycota</taxon>
        <taxon>Mortierellomycotina</taxon>
        <taxon>Mortierellomycetes</taxon>
        <taxon>Mortierellales</taxon>
        <taxon>Mortierellaceae</taxon>
        <taxon>Lunasporangiospora</taxon>
    </lineage>
</organism>
<dbReference type="Pfam" id="PF04082">
    <property type="entry name" value="Fungal_trans"/>
    <property type="match status" value="1"/>
</dbReference>
<evidence type="ECO:0000256" key="2">
    <source>
        <dbReference type="ARBA" id="ARBA00022723"/>
    </source>
</evidence>
<name>A0A9P6KD59_9FUNG</name>
<keyword evidence="10" id="KW-1185">Reference proteome</keyword>
<dbReference type="GO" id="GO:0000981">
    <property type="term" value="F:DNA-binding transcription factor activity, RNA polymerase II-specific"/>
    <property type="evidence" value="ECO:0007669"/>
    <property type="project" value="InterPro"/>
</dbReference>
<accession>A0A9P6KD59</accession>
<evidence type="ECO:0000313" key="10">
    <source>
        <dbReference type="Proteomes" id="UP000780801"/>
    </source>
</evidence>
<dbReference type="PROSITE" id="PS00463">
    <property type="entry name" value="ZN2_CY6_FUNGAL_1"/>
    <property type="match status" value="1"/>
</dbReference>
<dbReference type="PANTHER" id="PTHR46910:SF37">
    <property type="entry name" value="ZN(II)2CYS6 TRANSCRIPTION FACTOR (EUROFUNG)"/>
    <property type="match status" value="1"/>
</dbReference>
<evidence type="ECO:0000256" key="7">
    <source>
        <dbReference type="SAM" id="MobiDB-lite"/>
    </source>
</evidence>
<dbReference type="PANTHER" id="PTHR46910">
    <property type="entry name" value="TRANSCRIPTION FACTOR PDR1"/>
    <property type="match status" value="1"/>
</dbReference>
<keyword evidence="2" id="KW-0479">Metal-binding</keyword>
<proteinExistence type="predicted"/>
<dbReference type="InterPro" id="IPR050987">
    <property type="entry name" value="AtrR-like"/>
</dbReference>
<comment type="subcellular location">
    <subcellularLocation>
        <location evidence="1">Nucleus</location>
    </subcellularLocation>
</comment>
<comment type="caution">
    <text evidence="9">The sequence shown here is derived from an EMBL/GenBank/DDBJ whole genome shotgun (WGS) entry which is preliminary data.</text>
</comment>
<feature type="compositionally biased region" description="Polar residues" evidence="7">
    <location>
        <begin position="44"/>
        <end position="58"/>
    </location>
</feature>
<keyword evidence="6" id="KW-0539">Nucleus</keyword>
<dbReference type="CDD" id="cd00067">
    <property type="entry name" value="GAL4"/>
    <property type="match status" value="1"/>
</dbReference>
<feature type="compositionally biased region" description="Low complexity" evidence="7">
    <location>
        <begin position="229"/>
        <end position="244"/>
    </location>
</feature>
<evidence type="ECO:0000259" key="8">
    <source>
        <dbReference type="PROSITE" id="PS50048"/>
    </source>
</evidence>
<dbReference type="SMART" id="SM00906">
    <property type="entry name" value="Fungal_trans"/>
    <property type="match status" value="1"/>
</dbReference>
<dbReference type="GO" id="GO:0003677">
    <property type="term" value="F:DNA binding"/>
    <property type="evidence" value="ECO:0007669"/>
    <property type="project" value="UniProtKB-KW"/>
</dbReference>
<evidence type="ECO:0000256" key="3">
    <source>
        <dbReference type="ARBA" id="ARBA00023015"/>
    </source>
</evidence>
<dbReference type="GO" id="GO:0005634">
    <property type="term" value="C:nucleus"/>
    <property type="evidence" value="ECO:0007669"/>
    <property type="project" value="UniProtKB-SubCell"/>
</dbReference>
<dbReference type="OrthoDB" id="2018619at2759"/>
<keyword evidence="5" id="KW-0804">Transcription</keyword>
<feature type="domain" description="Zn(2)-C6 fungal-type" evidence="8">
    <location>
        <begin position="66"/>
        <end position="96"/>
    </location>
</feature>
<keyword evidence="4" id="KW-0238">DNA-binding</keyword>